<dbReference type="AlphaFoldDB" id="A0A7K1KQQ5"/>
<dbReference type="RefSeq" id="WP_155934851.1">
    <property type="nucleotide sequence ID" value="NZ_WODC01000007.1"/>
</dbReference>
<accession>A0A7K1KQQ5</accession>
<dbReference type="EMBL" id="WODC01000007">
    <property type="protein sequence ID" value="MUM78232.1"/>
    <property type="molecule type" value="Genomic_DNA"/>
</dbReference>
<sequence length="75" mass="8330">MSSIDPIDPMGGYAPLADEERQVMLSPAQLKPETTMPDEQALAPLARAREESRDQQTTVQDFQYTGKGAFIDKVF</sequence>
<name>A0A7K1KQQ5_9BACT</name>
<evidence type="ECO:0000313" key="2">
    <source>
        <dbReference type="Proteomes" id="UP000461162"/>
    </source>
</evidence>
<protein>
    <submittedName>
        <fullName evidence="1">Uncharacterized protein</fullName>
    </submittedName>
</protein>
<dbReference type="Proteomes" id="UP000461162">
    <property type="component" value="Unassembled WGS sequence"/>
</dbReference>
<comment type="caution">
    <text evidence="1">The sequence shown here is derived from an EMBL/GenBank/DDBJ whole genome shotgun (WGS) entry which is preliminary data.</text>
</comment>
<organism evidence="1 2">
    <name type="scientific">Pseudodesulfovibrio alkaliphilus</name>
    <dbReference type="NCBI Taxonomy" id="2661613"/>
    <lineage>
        <taxon>Bacteria</taxon>
        <taxon>Pseudomonadati</taxon>
        <taxon>Thermodesulfobacteriota</taxon>
        <taxon>Desulfovibrionia</taxon>
        <taxon>Desulfovibrionales</taxon>
        <taxon>Desulfovibrionaceae</taxon>
    </lineage>
</organism>
<evidence type="ECO:0000313" key="1">
    <source>
        <dbReference type="EMBL" id="MUM78232.1"/>
    </source>
</evidence>
<reference evidence="1 2" key="1">
    <citation type="submission" date="2019-11" db="EMBL/GenBank/DDBJ databases">
        <title>Pseudodesulfovibrio alkaliphilus, sp. nov., an alkaliphilic sulfate-reducing bacteria from mud volcano of Taman peninsula, Russia.</title>
        <authorList>
            <person name="Frolova A."/>
            <person name="Merkel A.Y."/>
            <person name="Slobodkin A.I."/>
        </authorList>
    </citation>
    <scope>NUCLEOTIDE SEQUENCE [LARGE SCALE GENOMIC DNA]</scope>
    <source>
        <strain evidence="1 2">F-1</strain>
    </source>
</reference>
<keyword evidence="2" id="KW-1185">Reference proteome</keyword>
<proteinExistence type="predicted"/>
<gene>
    <name evidence="1" type="ORF">GKC30_11350</name>
</gene>